<dbReference type="InterPro" id="IPR015943">
    <property type="entry name" value="WD40/YVTN_repeat-like_dom_sf"/>
</dbReference>
<accession>L1JLK5</accession>
<dbReference type="InterPro" id="IPR058543">
    <property type="entry name" value="Beta-prop_RSE1/DDB1/CPSF1_2nd"/>
</dbReference>
<evidence type="ECO:0000259" key="3">
    <source>
        <dbReference type="Pfam" id="PF03178"/>
    </source>
</evidence>
<dbReference type="KEGG" id="gtt:GUITHDRAFT_105085"/>
<evidence type="ECO:0000259" key="5">
    <source>
        <dbReference type="Pfam" id="PF23726"/>
    </source>
</evidence>
<dbReference type="STRING" id="905079.L1JLK5"/>
<dbReference type="InterPro" id="IPR050358">
    <property type="entry name" value="RSE1/DDB1/CFT1"/>
</dbReference>
<keyword evidence="2" id="KW-0539">Nucleus</keyword>
<dbReference type="PaxDb" id="55529-EKX49000"/>
<dbReference type="Pfam" id="PF03178">
    <property type="entry name" value="CPSF_A"/>
    <property type="match status" value="1"/>
</dbReference>
<feature type="domain" description="RSE1/DDB1/CPSF1 second beta-propeller" evidence="5">
    <location>
        <begin position="446"/>
        <end position="767"/>
    </location>
</feature>
<evidence type="ECO:0000313" key="8">
    <source>
        <dbReference type="Proteomes" id="UP000011087"/>
    </source>
</evidence>
<dbReference type="EnsemblProtists" id="EKX49000">
    <property type="protein sequence ID" value="EKX49000"/>
    <property type="gene ID" value="GUITHDRAFT_105085"/>
</dbReference>
<dbReference type="Pfam" id="PF23726">
    <property type="entry name" value="Beta-prop_RSE1_2nd"/>
    <property type="match status" value="1"/>
</dbReference>
<dbReference type="PANTHER" id="PTHR10644">
    <property type="entry name" value="DNA REPAIR/RNA PROCESSING CPSF FAMILY"/>
    <property type="match status" value="1"/>
</dbReference>
<name>L1JLK5_GUITC</name>
<feature type="domain" description="RSE1/DDB1/CPSF1 C-terminal" evidence="3">
    <location>
        <begin position="847"/>
        <end position="1173"/>
    </location>
</feature>
<dbReference type="EMBL" id="JH992983">
    <property type="protein sequence ID" value="EKX49000.1"/>
    <property type="molecule type" value="Genomic_DNA"/>
</dbReference>
<keyword evidence="8" id="KW-1185">Reference proteome</keyword>
<gene>
    <name evidence="6" type="ORF">GUITHDRAFT_105085</name>
</gene>
<reference evidence="8" key="2">
    <citation type="submission" date="2012-11" db="EMBL/GenBank/DDBJ databases">
        <authorList>
            <person name="Kuo A."/>
            <person name="Curtis B.A."/>
            <person name="Tanifuji G."/>
            <person name="Burki F."/>
            <person name="Gruber A."/>
            <person name="Irimia M."/>
            <person name="Maruyama S."/>
            <person name="Arias M.C."/>
            <person name="Ball S.G."/>
            <person name="Gile G.H."/>
            <person name="Hirakawa Y."/>
            <person name="Hopkins J.F."/>
            <person name="Rensing S.A."/>
            <person name="Schmutz J."/>
            <person name="Symeonidi A."/>
            <person name="Elias M."/>
            <person name="Eveleigh R.J."/>
            <person name="Herman E.K."/>
            <person name="Klute M.J."/>
            <person name="Nakayama T."/>
            <person name="Obornik M."/>
            <person name="Reyes-Prieto A."/>
            <person name="Armbrust E.V."/>
            <person name="Aves S.J."/>
            <person name="Beiko R.G."/>
            <person name="Coutinho P."/>
            <person name="Dacks J.B."/>
            <person name="Durnford D.G."/>
            <person name="Fast N.M."/>
            <person name="Green B.R."/>
            <person name="Grisdale C."/>
            <person name="Hempe F."/>
            <person name="Henrissat B."/>
            <person name="Hoppner M.P."/>
            <person name="Ishida K.-I."/>
            <person name="Kim E."/>
            <person name="Koreny L."/>
            <person name="Kroth P.G."/>
            <person name="Liu Y."/>
            <person name="Malik S.-B."/>
            <person name="Maier U.G."/>
            <person name="McRose D."/>
            <person name="Mock T."/>
            <person name="Neilson J.A."/>
            <person name="Onodera N.T."/>
            <person name="Poole A.M."/>
            <person name="Pritham E.J."/>
            <person name="Richards T.A."/>
            <person name="Rocap G."/>
            <person name="Roy S.W."/>
            <person name="Sarai C."/>
            <person name="Schaack S."/>
            <person name="Shirato S."/>
            <person name="Slamovits C.H."/>
            <person name="Spencer D.F."/>
            <person name="Suzuki S."/>
            <person name="Worden A.Z."/>
            <person name="Zauner S."/>
            <person name="Barry K."/>
            <person name="Bell C."/>
            <person name="Bharti A.K."/>
            <person name="Crow J.A."/>
            <person name="Grimwood J."/>
            <person name="Kramer R."/>
            <person name="Lindquist E."/>
            <person name="Lucas S."/>
            <person name="Salamov A."/>
            <person name="McFadden G.I."/>
            <person name="Lane C.E."/>
            <person name="Keeling P.J."/>
            <person name="Gray M.W."/>
            <person name="Grigoriev I.V."/>
            <person name="Archibald J.M."/>
        </authorList>
    </citation>
    <scope>NUCLEOTIDE SEQUENCE</scope>
    <source>
        <strain evidence="8">CCMP2712</strain>
    </source>
</reference>
<comment type="subcellular location">
    <subcellularLocation>
        <location evidence="1">Nucleus</location>
    </subcellularLocation>
</comment>
<dbReference type="InterPro" id="IPR018846">
    <property type="entry name" value="Beta-prop_RSE1/DDB1/CPSF1_1st"/>
</dbReference>
<sequence length="1207" mass="132887">MHLYSLTLQRPSAITFAVRGNFTGCGNHEIVVAHGRAIELLQVDEQGRILSLCNMECFAIVRAMAASRLPGYDKDCVFLTSDSGKLAIIEYNHVMNQFERVYLETYGKSGCRRMVPGQHLAADMYGRALVIGSLEKNLIGFQVQLDDANQVVLPPPIKSSSPQRVFVHITSLDRREELPPMFASIEVDYVDNPNDEFQDPVVSSRRVCLYEVDMANNSLEVRYNDFIDNSSNLLIPVYNHLSGLFGVLICAENKIALKSPDAEEIVLLIPRRSMLPLEQSVIITSYVLMGIQDDLSIFIAQNDIGDLYKITVSLRCTQDHVLGIEYLDTVPVAQSMIIVRDQYLLLCSEFGNHILFSFSASEVGQVTSTIGLTSVQFDDENIDIPNFLPHNLQYFRVVEEIESLSPIVGMKVMDLYSEGNFQVFTLCGKGPRSSIRVLRHGLSVVEMAISQLPTVPVAVWTLKANSTDPHDRYIVVSLAHSSVQTLVLSIGETVEAVANHGLLPHAKSISIATMGDCMIQVHTNGIQVMKGGKNIPSPFASSNPVILSVNNEQQMLVTQTDGVTSYLEMEGTGTLREKGKININAQEVCAVEVTPLSASQTLGKFAIMGAFMDNAWFLCVVSLDASSFSSVVGRQVLQARPSSIALLQSYSRSSREPGRSVFFLYVGLENGVLMRMSFNAETGEISQEFRTRSLGSNPVKLVRVKVQEKEALLALSSRSWLAYHHQGKQCLDPLSYDMLDFAWNFSSQQCPEGFVCISQGSLRILSLERVGEIFSQATAKLAHTPRQCAPIKGTTMMMVIESDHNTDANKALQDGANKVDMEGQDGEADKLSYEMFGVQRAGNGCWASSLRVIDMDSLVSRQIINYSDDEAALSLCSSVGANGEHLVLVGTSVGLRMGEKHASSGFVYTYSVSGSHLHLEHKTPMDGIPRAICNYQGRVLVGVGSALRMYEIGKKKLLRKCESRKFPNLICSIHTQGDRIFVGDSAESFSLLRFNSLSNSFELFAEDARARWLTASCPLDFDTVAGADKFGNLFICRIPEEAASELEEEGEAVQTDSVLHRGAKHKLDEVAHQYVGEAVLGLQRSALVQGGTEAVIYGTILGGLGALQPFVSKEDVDFFLRLEMLLRGNLGVRESVNDKSFDNPSLCGNDQLGFRSYFAPMRGVVDGDLCETFHTLDSGRQHKVAAELGKTPEEVAKKIEDMRTRLL</sequence>
<protein>
    <recommendedName>
        <fullName evidence="9">DNA damage-binding protein 1</fullName>
    </recommendedName>
</protein>
<dbReference type="eggNOG" id="KOG1898">
    <property type="taxonomic scope" value="Eukaryota"/>
</dbReference>
<dbReference type="OrthoDB" id="436637at2759"/>
<dbReference type="GO" id="GO:0005634">
    <property type="term" value="C:nucleus"/>
    <property type="evidence" value="ECO:0007669"/>
    <property type="project" value="UniProtKB-SubCell"/>
</dbReference>
<reference evidence="6 8" key="1">
    <citation type="journal article" date="2012" name="Nature">
        <title>Algal genomes reveal evolutionary mosaicism and the fate of nucleomorphs.</title>
        <authorList>
            <consortium name="DOE Joint Genome Institute"/>
            <person name="Curtis B.A."/>
            <person name="Tanifuji G."/>
            <person name="Burki F."/>
            <person name="Gruber A."/>
            <person name="Irimia M."/>
            <person name="Maruyama S."/>
            <person name="Arias M.C."/>
            <person name="Ball S.G."/>
            <person name="Gile G.H."/>
            <person name="Hirakawa Y."/>
            <person name="Hopkins J.F."/>
            <person name="Kuo A."/>
            <person name="Rensing S.A."/>
            <person name="Schmutz J."/>
            <person name="Symeonidi A."/>
            <person name="Elias M."/>
            <person name="Eveleigh R.J."/>
            <person name="Herman E.K."/>
            <person name="Klute M.J."/>
            <person name="Nakayama T."/>
            <person name="Obornik M."/>
            <person name="Reyes-Prieto A."/>
            <person name="Armbrust E.V."/>
            <person name="Aves S.J."/>
            <person name="Beiko R.G."/>
            <person name="Coutinho P."/>
            <person name="Dacks J.B."/>
            <person name="Durnford D.G."/>
            <person name="Fast N.M."/>
            <person name="Green B.R."/>
            <person name="Grisdale C.J."/>
            <person name="Hempel F."/>
            <person name="Henrissat B."/>
            <person name="Hoppner M.P."/>
            <person name="Ishida K."/>
            <person name="Kim E."/>
            <person name="Koreny L."/>
            <person name="Kroth P.G."/>
            <person name="Liu Y."/>
            <person name="Malik S.B."/>
            <person name="Maier U.G."/>
            <person name="McRose D."/>
            <person name="Mock T."/>
            <person name="Neilson J.A."/>
            <person name="Onodera N.T."/>
            <person name="Poole A.M."/>
            <person name="Pritham E.J."/>
            <person name="Richards T.A."/>
            <person name="Rocap G."/>
            <person name="Roy S.W."/>
            <person name="Sarai C."/>
            <person name="Schaack S."/>
            <person name="Shirato S."/>
            <person name="Slamovits C.H."/>
            <person name="Spencer D.F."/>
            <person name="Suzuki S."/>
            <person name="Worden A.Z."/>
            <person name="Zauner S."/>
            <person name="Barry K."/>
            <person name="Bell C."/>
            <person name="Bharti A.K."/>
            <person name="Crow J.A."/>
            <person name="Grimwood J."/>
            <person name="Kramer R."/>
            <person name="Lindquist E."/>
            <person name="Lucas S."/>
            <person name="Salamov A."/>
            <person name="McFadden G.I."/>
            <person name="Lane C.E."/>
            <person name="Keeling P.J."/>
            <person name="Gray M.W."/>
            <person name="Grigoriev I.V."/>
            <person name="Archibald J.M."/>
        </authorList>
    </citation>
    <scope>NUCLEOTIDE SEQUENCE</scope>
    <source>
        <strain evidence="6 8">CCMP2712</strain>
    </source>
</reference>
<dbReference type="Gene3D" id="2.130.10.10">
    <property type="entry name" value="YVTN repeat-like/Quinoprotein amine dehydrogenase"/>
    <property type="match status" value="3"/>
</dbReference>
<dbReference type="RefSeq" id="XP_005835980.1">
    <property type="nucleotide sequence ID" value="XM_005835923.1"/>
</dbReference>
<dbReference type="InterPro" id="IPR004871">
    <property type="entry name" value="RSE1/DDB1/CPSF1_C"/>
</dbReference>
<evidence type="ECO:0000259" key="4">
    <source>
        <dbReference type="Pfam" id="PF10433"/>
    </source>
</evidence>
<dbReference type="Proteomes" id="UP000011087">
    <property type="component" value="Unassembled WGS sequence"/>
</dbReference>
<organism evidence="6">
    <name type="scientific">Guillardia theta (strain CCMP2712)</name>
    <name type="common">Cryptophyte</name>
    <dbReference type="NCBI Taxonomy" id="905079"/>
    <lineage>
        <taxon>Eukaryota</taxon>
        <taxon>Cryptophyceae</taxon>
        <taxon>Pyrenomonadales</taxon>
        <taxon>Geminigeraceae</taxon>
        <taxon>Guillardia</taxon>
    </lineage>
</organism>
<evidence type="ECO:0000313" key="7">
    <source>
        <dbReference type="EnsemblProtists" id="EKX49000"/>
    </source>
</evidence>
<dbReference type="HOGENOM" id="CLU_003246_0_0_1"/>
<evidence type="ECO:0000256" key="2">
    <source>
        <dbReference type="ARBA" id="ARBA00023242"/>
    </source>
</evidence>
<dbReference type="Pfam" id="PF10433">
    <property type="entry name" value="Beta-prop_RSE1_1st"/>
    <property type="match status" value="1"/>
</dbReference>
<dbReference type="GO" id="GO:0003676">
    <property type="term" value="F:nucleic acid binding"/>
    <property type="evidence" value="ECO:0007669"/>
    <property type="project" value="InterPro"/>
</dbReference>
<evidence type="ECO:0000256" key="1">
    <source>
        <dbReference type="ARBA" id="ARBA00004123"/>
    </source>
</evidence>
<dbReference type="OMA" id="ADPMENG"/>
<feature type="domain" description="RSE1/DDB1/CPSF1 first beta-propeller" evidence="4">
    <location>
        <begin position="13"/>
        <end position="401"/>
    </location>
</feature>
<reference evidence="7" key="3">
    <citation type="submission" date="2015-06" db="UniProtKB">
        <authorList>
            <consortium name="EnsemblProtists"/>
        </authorList>
    </citation>
    <scope>IDENTIFICATION</scope>
</reference>
<dbReference type="AlphaFoldDB" id="L1JLK5"/>
<evidence type="ECO:0000313" key="6">
    <source>
        <dbReference type="EMBL" id="EKX49000.1"/>
    </source>
</evidence>
<evidence type="ECO:0008006" key="9">
    <source>
        <dbReference type="Google" id="ProtNLM"/>
    </source>
</evidence>
<dbReference type="GeneID" id="17305753"/>
<proteinExistence type="predicted"/>